<protein>
    <submittedName>
        <fullName evidence="1">Uncharacterized protein</fullName>
    </submittedName>
</protein>
<evidence type="ECO:0000313" key="2">
    <source>
        <dbReference type="Proteomes" id="UP001612915"/>
    </source>
</evidence>
<dbReference type="RefSeq" id="WP_398283009.1">
    <property type="nucleotide sequence ID" value="NZ_JBITLV010000006.1"/>
</dbReference>
<proteinExistence type="predicted"/>
<dbReference type="EMBL" id="JBITLV010000006">
    <property type="protein sequence ID" value="MFI7588865.1"/>
    <property type="molecule type" value="Genomic_DNA"/>
</dbReference>
<keyword evidence="2" id="KW-1185">Reference proteome</keyword>
<name>A0ABW8AR57_9ACTN</name>
<sequence length="217" mass="23463">MQTNRSIPHQLTRHAGQAPPRELDLASMPFRVAPQHRAEVEVLLREELVRPVLGDAVVAIDVPDDGLCRALTAGLFVPHSARERWVVAFRAAAWVLLGEAGAPGAELPGLPGSIDVIVGAGERRPADAGVTGRQVALGAGETTVVHGLRLTHAVRTAADLARDLPADQAQSWLVQLGRHCGVRPAQVLRQLSRMRYARGSARARPVVRAWEELENPW</sequence>
<dbReference type="Proteomes" id="UP001612915">
    <property type="component" value="Unassembled WGS sequence"/>
</dbReference>
<reference evidence="1 2" key="1">
    <citation type="submission" date="2024-10" db="EMBL/GenBank/DDBJ databases">
        <title>The Natural Products Discovery Center: Release of the First 8490 Sequenced Strains for Exploring Actinobacteria Biosynthetic Diversity.</title>
        <authorList>
            <person name="Kalkreuter E."/>
            <person name="Kautsar S.A."/>
            <person name="Yang D."/>
            <person name="Bader C.D."/>
            <person name="Teijaro C.N."/>
            <person name="Fluegel L."/>
            <person name="Davis C.M."/>
            <person name="Simpson J.R."/>
            <person name="Lauterbach L."/>
            <person name="Steele A.D."/>
            <person name="Gui C."/>
            <person name="Meng S."/>
            <person name="Li G."/>
            <person name="Viehrig K."/>
            <person name="Ye F."/>
            <person name="Su P."/>
            <person name="Kiefer A.F."/>
            <person name="Nichols A."/>
            <person name="Cepeda A.J."/>
            <person name="Yan W."/>
            <person name="Fan B."/>
            <person name="Jiang Y."/>
            <person name="Adhikari A."/>
            <person name="Zheng C.-J."/>
            <person name="Schuster L."/>
            <person name="Cowan T.M."/>
            <person name="Smanski M.J."/>
            <person name="Chevrette M.G."/>
            <person name="De Carvalho L.P.S."/>
            <person name="Shen B."/>
        </authorList>
    </citation>
    <scope>NUCLEOTIDE SEQUENCE [LARGE SCALE GENOMIC DNA]</scope>
    <source>
        <strain evidence="1 2">NPDC049639</strain>
    </source>
</reference>
<accession>A0ABW8AR57</accession>
<organism evidence="1 2">
    <name type="scientific">Spongisporangium articulatum</name>
    <dbReference type="NCBI Taxonomy" id="3362603"/>
    <lineage>
        <taxon>Bacteria</taxon>
        <taxon>Bacillati</taxon>
        <taxon>Actinomycetota</taxon>
        <taxon>Actinomycetes</taxon>
        <taxon>Kineosporiales</taxon>
        <taxon>Kineosporiaceae</taxon>
        <taxon>Spongisporangium</taxon>
    </lineage>
</organism>
<gene>
    <name evidence="1" type="ORF">ACIB24_17510</name>
</gene>
<evidence type="ECO:0000313" key="1">
    <source>
        <dbReference type="EMBL" id="MFI7588865.1"/>
    </source>
</evidence>
<comment type="caution">
    <text evidence="1">The sequence shown here is derived from an EMBL/GenBank/DDBJ whole genome shotgun (WGS) entry which is preliminary data.</text>
</comment>